<feature type="domain" description="C2H2-type" evidence="7">
    <location>
        <begin position="467"/>
        <end position="490"/>
    </location>
</feature>
<dbReference type="Pfam" id="PF13912">
    <property type="entry name" value="zf-C2H2_6"/>
    <property type="match status" value="1"/>
</dbReference>
<organism evidence="8 9">
    <name type="scientific">Aedes albopictus</name>
    <name type="common">Asian tiger mosquito</name>
    <name type="synonym">Stegomyia albopicta</name>
    <dbReference type="NCBI Taxonomy" id="7160"/>
    <lineage>
        <taxon>Eukaryota</taxon>
        <taxon>Metazoa</taxon>
        <taxon>Ecdysozoa</taxon>
        <taxon>Arthropoda</taxon>
        <taxon>Hexapoda</taxon>
        <taxon>Insecta</taxon>
        <taxon>Pterygota</taxon>
        <taxon>Neoptera</taxon>
        <taxon>Endopterygota</taxon>
        <taxon>Diptera</taxon>
        <taxon>Nematocera</taxon>
        <taxon>Culicoidea</taxon>
        <taxon>Culicidae</taxon>
        <taxon>Culicinae</taxon>
        <taxon>Aedini</taxon>
        <taxon>Aedes</taxon>
        <taxon>Stegomyia</taxon>
    </lineage>
</organism>
<dbReference type="PROSITE" id="PS00028">
    <property type="entry name" value="ZINC_FINGER_C2H2_1"/>
    <property type="match status" value="5"/>
</dbReference>
<feature type="region of interest" description="Disordered" evidence="6">
    <location>
        <begin position="241"/>
        <end position="324"/>
    </location>
</feature>
<feature type="domain" description="C2H2-type" evidence="7">
    <location>
        <begin position="411"/>
        <end position="438"/>
    </location>
</feature>
<feature type="compositionally biased region" description="Acidic residues" evidence="6">
    <location>
        <begin position="193"/>
        <end position="208"/>
    </location>
</feature>
<dbReference type="GeneID" id="115267777"/>
<dbReference type="Pfam" id="PF00096">
    <property type="entry name" value="zf-C2H2"/>
    <property type="match status" value="4"/>
</dbReference>
<evidence type="ECO:0000256" key="6">
    <source>
        <dbReference type="SAM" id="MobiDB-lite"/>
    </source>
</evidence>
<evidence type="ECO:0000313" key="9">
    <source>
        <dbReference type="Proteomes" id="UP000069940"/>
    </source>
</evidence>
<feature type="compositionally biased region" description="Basic residues" evidence="6">
    <location>
        <begin position="314"/>
        <end position="323"/>
    </location>
</feature>
<evidence type="ECO:0000256" key="5">
    <source>
        <dbReference type="PROSITE-ProRule" id="PRU00042"/>
    </source>
</evidence>
<dbReference type="EnsemblMetazoa" id="AALFPA23_021199.R31303">
    <property type="protein sequence ID" value="AALFPA23_021199.P31303"/>
    <property type="gene ID" value="AALFPA23_021199"/>
</dbReference>
<evidence type="ECO:0000313" key="8">
    <source>
        <dbReference type="EnsemblMetazoa" id="AALFPA23_021199.P31303"/>
    </source>
</evidence>
<accession>A0ABM1ZSA5</accession>
<feature type="compositionally biased region" description="Basic residues" evidence="6">
    <location>
        <begin position="1"/>
        <end position="12"/>
    </location>
</feature>
<dbReference type="SUPFAM" id="SSF57667">
    <property type="entry name" value="beta-beta-alpha zinc fingers"/>
    <property type="match status" value="3"/>
</dbReference>
<dbReference type="PANTHER" id="PTHR24379">
    <property type="entry name" value="KRAB AND ZINC FINGER DOMAIN-CONTAINING"/>
    <property type="match status" value="1"/>
</dbReference>
<feature type="region of interest" description="Disordered" evidence="6">
    <location>
        <begin position="1"/>
        <end position="25"/>
    </location>
</feature>
<keyword evidence="2" id="KW-0677">Repeat</keyword>
<feature type="domain" description="C2H2-type" evidence="7">
    <location>
        <begin position="384"/>
        <end position="411"/>
    </location>
</feature>
<feature type="region of interest" description="Disordered" evidence="6">
    <location>
        <begin position="182"/>
        <end position="214"/>
    </location>
</feature>
<evidence type="ECO:0000256" key="2">
    <source>
        <dbReference type="ARBA" id="ARBA00022737"/>
    </source>
</evidence>
<evidence type="ECO:0000256" key="4">
    <source>
        <dbReference type="ARBA" id="ARBA00022833"/>
    </source>
</evidence>
<dbReference type="Gene3D" id="3.30.160.60">
    <property type="entry name" value="Classic Zinc Finger"/>
    <property type="match status" value="4"/>
</dbReference>
<dbReference type="Proteomes" id="UP000069940">
    <property type="component" value="Unassembled WGS sequence"/>
</dbReference>
<name>A0ABM1ZSA5_AEDAL</name>
<dbReference type="PROSITE" id="PS50157">
    <property type="entry name" value="ZINC_FINGER_C2H2_2"/>
    <property type="match status" value="5"/>
</dbReference>
<keyword evidence="3 5" id="KW-0863">Zinc-finger</keyword>
<proteinExistence type="predicted"/>
<evidence type="ECO:0000256" key="1">
    <source>
        <dbReference type="ARBA" id="ARBA00022723"/>
    </source>
</evidence>
<evidence type="ECO:0000259" key="7">
    <source>
        <dbReference type="PROSITE" id="PS50157"/>
    </source>
</evidence>
<dbReference type="InterPro" id="IPR013087">
    <property type="entry name" value="Znf_C2H2_type"/>
</dbReference>
<evidence type="ECO:0000256" key="3">
    <source>
        <dbReference type="ARBA" id="ARBA00022771"/>
    </source>
</evidence>
<reference evidence="8" key="2">
    <citation type="submission" date="2025-05" db="UniProtKB">
        <authorList>
            <consortium name="EnsemblMetazoa"/>
        </authorList>
    </citation>
    <scope>IDENTIFICATION</scope>
    <source>
        <strain evidence="8">Foshan</strain>
    </source>
</reference>
<feature type="compositionally biased region" description="Basic residues" evidence="6">
    <location>
        <begin position="266"/>
        <end position="282"/>
    </location>
</feature>
<feature type="domain" description="C2H2-type" evidence="7">
    <location>
        <begin position="439"/>
        <end position="466"/>
    </location>
</feature>
<keyword evidence="1" id="KW-0479">Metal-binding</keyword>
<keyword evidence="4" id="KW-0862">Zinc</keyword>
<keyword evidence="9" id="KW-1185">Reference proteome</keyword>
<dbReference type="PANTHER" id="PTHR24379:SF121">
    <property type="entry name" value="C2H2-TYPE DOMAIN-CONTAINING PROTEIN"/>
    <property type="match status" value="1"/>
</dbReference>
<dbReference type="SMART" id="SM00355">
    <property type="entry name" value="ZnF_C2H2"/>
    <property type="match status" value="5"/>
</dbReference>
<dbReference type="InterPro" id="IPR036236">
    <property type="entry name" value="Znf_C2H2_sf"/>
</dbReference>
<dbReference type="RefSeq" id="XP_062711628.1">
    <property type="nucleotide sequence ID" value="XM_062855644.1"/>
</dbReference>
<reference evidence="9" key="1">
    <citation type="journal article" date="2015" name="Proc. Natl. Acad. Sci. U.S.A.">
        <title>Genome sequence of the Asian Tiger mosquito, Aedes albopictus, reveals insights into its biology, genetics, and evolution.</title>
        <authorList>
            <person name="Chen X.G."/>
            <person name="Jiang X."/>
            <person name="Gu J."/>
            <person name="Xu M."/>
            <person name="Wu Y."/>
            <person name="Deng Y."/>
            <person name="Zhang C."/>
            <person name="Bonizzoni M."/>
            <person name="Dermauw W."/>
            <person name="Vontas J."/>
            <person name="Armbruster P."/>
            <person name="Huang X."/>
            <person name="Yang Y."/>
            <person name="Zhang H."/>
            <person name="He W."/>
            <person name="Peng H."/>
            <person name="Liu Y."/>
            <person name="Wu K."/>
            <person name="Chen J."/>
            <person name="Lirakis M."/>
            <person name="Topalis P."/>
            <person name="Van Leeuwen T."/>
            <person name="Hall A.B."/>
            <person name="Jiang X."/>
            <person name="Thorpe C."/>
            <person name="Mueller R.L."/>
            <person name="Sun C."/>
            <person name="Waterhouse R.M."/>
            <person name="Yan G."/>
            <person name="Tu Z.J."/>
            <person name="Fang X."/>
            <person name="James A.A."/>
        </authorList>
    </citation>
    <scope>NUCLEOTIDE SEQUENCE [LARGE SCALE GENOMIC DNA]</scope>
    <source>
        <strain evidence="9">Foshan</strain>
    </source>
</reference>
<sequence>MPRYTRKSHSNPKKSELPGSSNDHLEMFVQDGTSVIDAEIKQEEEQKHELNPLESKPLGEVKVEPLEPIGDPFGQPDRNFDQPRCQFCLKSISGDQATITRKMITYVLGVRKLAAFSESPDCCLECKKMFEMFHEFKKSCLAALARSKELLAEKKVSNTVEPSRRDSMLLLVEVNDEKASKISGSPIHKFDSDVEETGFQDDTDEESMEPVSVVPPTENTIETVFDSPEKLCEMNWLTYPETSPKETAPEPSIPPVPIEDLPSDKPKKRRNVKSKDKPPRKKSNVDHPTSNHSESGPDDGSDSAPANSVSKESKPRKPKKNKKTNYACDQCPETFTTEHQWTLHMNRHKGIRTVACRREGCDKKFFDTQHRHAHEIGCGKDVKIMCSVCAAIFRSMSALRTHMASHGELKHFCKVCGKGFYRKAKLDKHASVHSDARNFECNVCGKRFKSKEANRVHQRVHTEERPYACHICSRAFRYNCGLKAHLERGHDPADLRQQDLAAAGNSSFGISGGLY</sequence>
<protein>
    <recommendedName>
        <fullName evidence="7">C2H2-type domain-containing protein</fullName>
    </recommendedName>
</protein>
<feature type="domain" description="C2H2-type" evidence="7">
    <location>
        <begin position="326"/>
        <end position="353"/>
    </location>
</feature>